<proteinExistence type="inferred from homology"/>
<reference evidence="8" key="1">
    <citation type="journal article" date="2023" name="Mol. Biol. Evol.">
        <title>Third-Generation Sequencing Reveals the Adaptive Role of the Epigenome in Three Deep-Sea Polychaetes.</title>
        <authorList>
            <person name="Perez M."/>
            <person name="Aroh O."/>
            <person name="Sun Y."/>
            <person name="Lan Y."/>
            <person name="Juniper S.K."/>
            <person name="Young C.R."/>
            <person name="Angers B."/>
            <person name="Qian P.Y."/>
        </authorList>
    </citation>
    <scope>NUCLEOTIDE SEQUENCE</scope>
    <source>
        <strain evidence="8">R07B-5</strain>
    </source>
</reference>
<keyword evidence="5" id="KW-0561">Oxygen transport</keyword>
<protein>
    <recommendedName>
        <fullName evidence="7">Globin domain-containing protein</fullName>
    </recommendedName>
</protein>
<keyword evidence="6" id="KW-0732">Signal</keyword>
<keyword evidence="4" id="KW-0408">Iron</keyword>
<dbReference type="SUPFAM" id="SSF46458">
    <property type="entry name" value="Globin-like"/>
    <property type="match status" value="1"/>
</dbReference>
<name>A0AAD9KVZ2_RIDPI</name>
<dbReference type="PROSITE" id="PS01033">
    <property type="entry name" value="GLOBIN"/>
    <property type="match status" value="1"/>
</dbReference>
<dbReference type="GO" id="GO:0005344">
    <property type="term" value="F:oxygen carrier activity"/>
    <property type="evidence" value="ECO:0007669"/>
    <property type="project" value="UniProtKB-KW"/>
</dbReference>
<dbReference type="InterPro" id="IPR009050">
    <property type="entry name" value="Globin-like_sf"/>
</dbReference>
<dbReference type="CDD" id="cd01040">
    <property type="entry name" value="Mb-like"/>
    <property type="match status" value="1"/>
</dbReference>
<dbReference type="GO" id="GO:0020037">
    <property type="term" value="F:heme binding"/>
    <property type="evidence" value="ECO:0007669"/>
    <property type="project" value="InterPro"/>
</dbReference>
<dbReference type="Gene3D" id="1.10.490.10">
    <property type="entry name" value="Globins"/>
    <property type="match status" value="1"/>
</dbReference>
<gene>
    <name evidence="8" type="ORF">NP493_531g02039</name>
</gene>
<accession>A0AAD9KVZ2</accession>
<keyword evidence="3" id="KW-0479">Metal-binding</keyword>
<evidence type="ECO:0000259" key="7">
    <source>
        <dbReference type="PROSITE" id="PS01033"/>
    </source>
</evidence>
<evidence type="ECO:0000256" key="3">
    <source>
        <dbReference type="ARBA" id="ARBA00022723"/>
    </source>
</evidence>
<dbReference type="Proteomes" id="UP001209878">
    <property type="component" value="Unassembled WGS sequence"/>
</dbReference>
<dbReference type="AlphaFoldDB" id="A0AAD9KVZ2"/>
<feature type="signal peptide" evidence="6">
    <location>
        <begin position="1"/>
        <end position="19"/>
    </location>
</feature>
<evidence type="ECO:0000256" key="5">
    <source>
        <dbReference type="RuleBase" id="RU000356"/>
    </source>
</evidence>
<keyword evidence="1 5" id="KW-0813">Transport</keyword>
<dbReference type="EMBL" id="JAODUO010000533">
    <property type="protein sequence ID" value="KAK2178669.1"/>
    <property type="molecule type" value="Genomic_DNA"/>
</dbReference>
<evidence type="ECO:0000256" key="2">
    <source>
        <dbReference type="ARBA" id="ARBA00022617"/>
    </source>
</evidence>
<organism evidence="8 9">
    <name type="scientific">Ridgeia piscesae</name>
    <name type="common">Tubeworm</name>
    <dbReference type="NCBI Taxonomy" id="27915"/>
    <lineage>
        <taxon>Eukaryota</taxon>
        <taxon>Metazoa</taxon>
        <taxon>Spiralia</taxon>
        <taxon>Lophotrochozoa</taxon>
        <taxon>Annelida</taxon>
        <taxon>Polychaeta</taxon>
        <taxon>Sedentaria</taxon>
        <taxon>Canalipalpata</taxon>
        <taxon>Sabellida</taxon>
        <taxon>Siboglinidae</taxon>
        <taxon>Ridgeia</taxon>
    </lineage>
</organism>
<keyword evidence="2 5" id="KW-0349">Heme</keyword>
<evidence type="ECO:0000313" key="9">
    <source>
        <dbReference type="Proteomes" id="UP001209878"/>
    </source>
</evidence>
<feature type="domain" description="Globin" evidence="7">
    <location>
        <begin position="23"/>
        <end position="149"/>
    </location>
</feature>
<dbReference type="InterPro" id="IPR012292">
    <property type="entry name" value="Globin/Proto"/>
</dbReference>
<sequence length="182" mass="19799">MRQLAALLLVACGLSVCMASLDSCSLEDAKTVMKQWNKAVSLGSDSQIKLTGGRVIFTALFARAPGATALYKRLNVDDFEGPDFSGHIMRVMSGLDMLINYLDNRPTLEKLLSHMADQHAMYAGVTSGAFDLLGDVILGGLPIIIDNFDSFAWNNCLVPVMKNNTATSGREMWTPKSLVRPL</sequence>
<dbReference type="InterPro" id="IPR044399">
    <property type="entry name" value="Mb-like_M"/>
</dbReference>
<dbReference type="GO" id="GO:0046872">
    <property type="term" value="F:metal ion binding"/>
    <property type="evidence" value="ECO:0007669"/>
    <property type="project" value="UniProtKB-KW"/>
</dbReference>
<evidence type="ECO:0000313" key="8">
    <source>
        <dbReference type="EMBL" id="KAK2178669.1"/>
    </source>
</evidence>
<evidence type="ECO:0000256" key="1">
    <source>
        <dbReference type="ARBA" id="ARBA00022448"/>
    </source>
</evidence>
<comment type="similarity">
    <text evidence="5">Belongs to the globin family.</text>
</comment>
<feature type="chain" id="PRO_5041998352" description="Globin domain-containing protein" evidence="6">
    <location>
        <begin position="20"/>
        <end position="182"/>
    </location>
</feature>
<dbReference type="GO" id="GO:0019825">
    <property type="term" value="F:oxygen binding"/>
    <property type="evidence" value="ECO:0007669"/>
    <property type="project" value="InterPro"/>
</dbReference>
<evidence type="ECO:0000256" key="4">
    <source>
        <dbReference type="ARBA" id="ARBA00023004"/>
    </source>
</evidence>
<keyword evidence="9" id="KW-1185">Reference proteome</keyword>
<comment type="caution">
    <text evidence="8">The sequence shown here is derived from an EMBL/GenBank/DDBJ whole genome shotgun (WGS) entry which is preliminary data.</text>
</comment>
<evidence type="ECO:0000256" key="6">
    <source>
        <dbReference type="SAM" id="SignalP"/>
    </source>
</evidence>
<dbReference type="InterPro" id="IPR000971">
    <property type="entry name" value="Globin"/>
</dbReference>
<dbReference type="Pfam" id="PF00042">
    <property type="entry name" value="Globin"/>
    <property type="match status" value="1"/>
</dbReference>